<dbReference type="Proteomes" id="UP000800041">
    <property type="component" value="Unassembled WGS sequence"/>
</dbReference>
<gene>
    <name evidence="2" type="ORF">K402DRAFT_390054</name>
</gene>
<dbReference type="AlphaFoldDB" id="A0A6G1HB35"/>
<feature type="compositionally biased region" description="Polar residues" evidence="1">
    <location>
        <begin position="373"/>
        <end position="390"/>
    </location>
</feature>
<feature type="compositionally biased region" description="Polar residues" evidence="1">
    <location>
        <begin position="255"/>
        <end position="271"/>
    </location>
</feature>
<dbReference type="EMBL" id="ML977142">
    <property type="protein sequence ID" value="KAF1990436.1"/>
    <property type="molecule type" value="Genomic_DNA"/>
</dbReference>
<proteinExistence type="predicted"/>
<protein>
    <submittedName>
        <fullName evidence="2">Uncharacterized protein</fullName>
    </submittedName>
</protein>
<feature type="compositionally biased region" description="Low complexity" evidence="1">
    <location>
        <begin position="945"/>
        <end position="960"/>
    </location>
</feature>
<feature type="compositionally biased region" description="Basic and acidic residues" evidence="1">
    <location>
        <begin position="362"/>
        <end position="372"/>
    </location>
</feature>
<feature type="region of interest" description="Disordered" evidence="1">
    <location>
        <begin position="101"/>
        <end position="157"/>
    </location>
</feature>
<sequence length="1015" mass="111435">MVGAQRPENPYVVLENSFFDLRPQKQALHHDHGHGHHDIFPAAQPVRTTTSFADDASVTSGQGSGLPPTPPEHDRDQPSPSIFRPPPFADGVVTALLDKLLPPAPSARSPPTPETTPPATLRIPHSGLSQLSRESFVTAREEQPEWHSSSAFNSPNMSSHLYHTRNYSHPGIANGNLPSTPISPNRKLTLDTSPRRLSQFTTDHRNPNRHSASSQASTAVEAIIVDHTPPHKRRILRHAAKGGDLRREVGHETDGSTTVRGSPSERNSNESLPIPANEGRLPLQPKKMRLDKTRDSAGMSLRQKMQEERRIVSEPMNENRGVRGDLIGTNGMNGPLKVPKKRIDKDEVSPSAVPQRASDGYVLKREEGRRYSGNESAWSKATQHSPLKTSNLRRESLDVTPNSPDSPRSKKLKHKSQKIPDRPLSSDGPRDAQSRGLSPRPGTNGVTSGFLNGYDDFAREFSDSPTIRPVNWSRAPDERRRASDGLVQPIAFQKPMTRSVEDREKRIHSLPAYQNHLQPSSGAVSKLAPAFQSDEDGKLQTEPIDHSGAFLQPSQTPLSDFRSTASITSGNYEAAEVVEAQAVPLHPSSFSVARVVDQPDPRYSRHSRTTSQTSVPTRHSRTASQSSVPIHTVGRFPELEYHFPTEVPPIAIAARPKSQDRPATSPGLWNTFPRASTNKFPRASTNVRPVSQGTEGSIPRSGGPRQLSSSAPEVTIQPSTPPSTQDSFPVVVDSPYKSPRQAPIPPCVQVIPPTPSTEIDALDLDGPISSTPVLPQRRASLSERARRSIVEPCVEMMHTVFGVPTSSAALASPSSTQSRLQRPKNLSANWRPRKMEYDTDSDDSSMWGDDEPEFGEPESDYDRLPTGGDTSNVGSEEDEPQAKGLGSATRTGGLTRGQSVKRLLGLEGFRGSGGFLIGNSLGMERAGTNRRRHYVDMPLRARKLATATSSSPSTDPTAVANRSSGYSAWSNSDAGSEKRARAMKRKWMGRVREWRAERRRRELKKRIGLRFYVDR</sequence>
<feature type="region of interest" description="Disordered" evidence="1">
    <location>
        <begin position="172"/>
        <end position="191"/>
    </location>
</feature>
<feature type="region of interest" description="Disordered" evidence="1">
    <location>
        <begin position="51"/>
        <end position="88"/>
    </location>
</feature>
<evidence type="ECO:0000313" key="2">
    <source>
        <dbReference type="EMBL" id="KAF1990436.1"/>
    </source>
</evidence>
<feature type="compositionally biased region" description="Low complexity" evidence="1">
    <location>
        <begin position="148"/>
        <end position="157"/>
    </location>
</feature>
<feature type="region of interest" description="Disordered" evidence="1">
    <location>
        <begin position="241"/>
        <end position="451"/>
    </location>
</feature>
<feature type="region of interest" description="Disordered" evidence="1">
    <location>
        <begin position="533"/>
        <end position="558"/>
    </location>
</feature>
<feature type="compositionally biased region" description="Polar residues" evidence="1">
    <location>
        <begin position="609"/>
        <end position="627"/>
    </location>
</feature>
<feature type="compositionally biased region" description="Low complexity" evidence="1">
    <location>
        <begin position="808"/>
        <end position="818"/>
    </location>
</feature>
<feature type="region of interest" description="Disordered" evidence="1">
    <location>
        <begin position="598"/>
        <end position="627"/>
    </location>
</feature>
<feature type="compositionally biased region" description="Pro residues" evidence="1">
    <location>
        <begin position="102"/>
        <end position="116"/>
    </location>
</feature>
<evidence type="ECO:0000256" key="1">
    <source>
        <dbReference type="SAM" id="MobiDB-lite"/>
    </source>
</evidence>
<reference evidence="2" key="1">
    <citation type="journal article" date="2020" name="Stud. Mycol.">
        <title>101 Dothideomycetes genomes: a test case for predicting lifestyles and emergence of pathogens.</title>
        <authorList>
            <person name="Haridas S."/>
            <person name="Albert R."/>
            <person name="Binder M."/>
            <person name="Bloem J."/>
            <person name="Labutti K."/>
            <person name="Salamov A."/>
            <person name="Andreopoulos B."/>
            <person name="Baker S."/>
            <person name="Barry K."/>
            <person name="Bills G."/>
            <person name="Bluhm B."/>
            <person name="Cannon C."/>
            <person name="Castanera R."/>
            <person name="Culley D."/>
            <person name="Daum C."/>
            <person name="Ezra D."/>
            <person name="Gonzalez J."/>
            <person name="Henrissat B."/>
            <person name="Kuo A."/>
            <person name="Liang C."/>
            <person name="Lipzen A."/>
            <person name="Lutzoni F."/>
            <person name="Magnuson J."/>
            <person name="Mondo S."/>
            <person name="Nolan M."/>
            <person name="Ohm R."/>
            <person name="Pangilinan J."/>
            <person name="Park H.-J."/>
            <person name="Ramirez L."/>
            <person name="Alfaro M."/>
            <person name="Sun H."/>
            <person name="Tritt A."/>
            <person name="Yoshinaga Y."/>
            <person name="Zwiers L.-H."/>
            <person name="Turgeon B."/>
            <person name="Goodwin S."/>
            <person name="Spatafora J."/>
            <person name="Crous P."/>
            <person name="Grigoriev I."/>
        </authorList>
    </citation>
    <scope>NUCLEOTIDE SEQUENCE</scope>
    <source>
        <strain evidence="2">CBS 113979</strain>
    </source>
</reference>
<feature type="compositionally biased region" description="Polar residues" evidence="1">
    <location>
        <begin position="961"/>
        <end position="974"/>
    </location>
</feature>
<accession>A0A6G1HB35</accession>
<feature type="compositionally biased region" description="Acidic residues" evidence="1">
    <location>
        <begin position="838"/>
        <end position="859"/>
    </location>
</feature>
<feature type="compositionally biased region" description="Polar residues" evidence="1">
    <location>
        <begin position="673"/>
        <end position="695"/>
    </location>
</feature>
<name>A0A6G1HB35_9PEZI</name>
<feature type="region of interest" description="Disordered" evidence="1">
    <location>
        <begin position="654"/>
        <end position="746"/>
    </location>
</feature>
<feature type="compositionally biased region" description="Basic and acidic residues" evidence="1">
    <location>
        <begin position="535"/>
        <end position="545"/>
    </location>
</feature>
<keyword evidence="3" id="KW-1185">Reference proteome</keyword>
<feature type="region of interest" description="Disordered" evidence="1">
    <location>
        <begin position="808"/>
        <end position="896"/>
    </location>
</feature>
<dbReference type="OrthoDB" id="3870679at2759"/>
<evidence type="ECO:0000313" key="3">
    <source>
        <dbReference type="Proteomes" id="UP000800041"/>
    </source>
</evidence>
<feature type="compositionally biased region" description="Basic and acidic residues" evidence="1">
    <location>
        <begin position="241"/>
        <end position="254"/>
    </location>
</feature>
<organism evidence="2 3">
    <name type="scientific">Aulographum hederae CBS 113979</name>
    <dbReference type="NCBI Taxonomy" id="1176131"/>
    <lineage>
        <taxon>Eukaryota</taxon>
        <taxon>Fungi</taxon>
        <taxon>Dikarya</taxon>
        <taxon>Ascomycota</taxon>
        <taxon>Pezizomycotina</taxon>
        <taxon>Dothideomycetes</taxon>
        <taxon>Pleosporomycetidae</taxon>
        <taxon>Aulographales</taxon>
        <taxon>Aulographaceae</taxon>
    </lineage>
</organism>
<feature type="region of interest" description="Disordered" evidence="1">
    <location>
        <begin position="462"/>
        <end position="481"/>
    </location>
</feature>
<feature type="compositionally biased region" description="Polar residues" evidence="1">
    <location>
        <begin position="51"/>
        <end position="61"/>
    </location>
</feature>
<feature type="compositionally biased region" description="Polar residues" evidence="1">
    <location>
        <begin position="706"/>
        <end position="727"/>
    </location>
</feature>
<feature type="region of interest" description="Disordered" evidence="1">
    <location>
        <begin position="945"/>
        <end position="981"/>
    </location>
</feature>